<dbReference type="GO" id="GO:0003677">
    <property type="term" value="F:DNA binding"/>
    <property type="evidence" value="ECO:0007669"/>
    <property type="project" value="UniProtKB-KW"/>
</dbReference>
<dbReference type="CDD" id="cd04476">
    <property type="entry name" value="RPA1_DBD_C"/>
    <property type="match status" value="1"/>
</dbReference>
<dbReference type="PANTHER" id="PTHR47165">
    <property type="entry name" value="OS03G0429900 PROTEIN"/>
    <property type="match status" value="1"/>
</dbReference>
<feature type="domain" description="Replication protein A 70 kDa DNA-binding subunit B/D first OB fold" evidence="6">
    <location>
        <begin position="17"/>
        <end position="105"/>
    </location>
</feature>
<reference evidence="8 9" key="1">
    <citation type="submission" date="2022-03" db="EMBL/GenBank/DDBJ databases">
        <authorList>
            <person name="Nunn A."/>
            <person name="Chopra R."/>
            <person name="Nunn A."/>
            <person name="Contreras Garrido A."/>
        </authorList>
    </citation>
    <scope>NUCLEOTIDE SEQUENCE [LARGE SCALE GENOMIC DNA]</scope>
</reference>
<evidence type="ECO:0000259" key="7">
    <source>
        <dbReference type="Pfam" id="PF08646"/>
    </source>
</evidence>
<feature type="non-terminal residue" evidence="8">
    <location>
        <position position="1"/>
    </location>
</feature>
<dbReference type="Proteomes" id="UP000836841">
    <property type="component" value="Chromosome 5"/>
</dbReference>
<evidence type="ECO:0000256" key="4">
    <source>
        <dbReference type="ARBA" id="ARBA00022833"/>
    </source>
</evidence>
<keyword evidence="3" id="KW-0863">Zinc-finger</keyword>
<sequence>PYVGFSQLKSGHGVQRVVGRLLRFWSARNVKKEGQLMGVDLLLIDESSTLMQGSIHLHHLSTFEPLLHEGSMYVITGFEVTRSNHRFKMTDFNLSIRFNERTSLVQIQESFCNIPTELFRFHSHQELPSIHIIGQVCTTKAYRNEATEALERMLVHLCLESGEKVWLSAFDAHATSLNQIFGTKEAGTCVMLATNINPKYFGGELYLNATAATKFYFDDEMEATRGFLPRLTSNYKDGIQSLEIYHGVQKIEHLTIAELNDFLIKSNLKEAEFLCTATVVDILSTNGWSYISCSKCAKKMTREQTTLTCNNCHSIDAVGDVKYRVELVVDDGTTGSVFVAFDKDMVKLTNMQASQIVTEQDDTHLNNSALPQQILDIVGKKFTFHIKLTSFNFTTHHRSFTVSRIFDKLQDAPKPTFVEKQPVHVNLGTNSPASTRVVI</sequence>
<dbReference type="GO" id="GO:0008270">
    <property type="term" value="F:zinc ion binding"/>
    <property type="evidence" value="ECO:0007669"/>
    <property type="project" value="UniProtKB-KW"/>
</dbReference>
<evidence type="ECO:0000256" key="2">
    <source>
        <dbReference type="ARBA" id="ARBA00022723"/>
    </source>
</evidence>
<dbReference type="SUPFAM" id="SSF50249">
    <property type="entry name" value="Nucleic acid-binding proteins"/>
    <property type="match status" value="2"/>
</dbReference>
<keyword evidence="5" id="KW-0238">DNA-binding</keyword>
<accession>A0AAU9SIS8</accession>
<evidence type="ECO:0000313" key="8">
    <source>
        <dbReference type="EMBL" id="CAH2064688.1"/>
    </source>
</evidence>
<evidence type="ECO:0000256" key="5">
    <source>
        <dbReference type="ARBA" id="ARBA00023125"/>
    </source>
</evidence>
<feature type="non-terminal residue" evidence="8">
    <location>
        <position position="439"/>
    </location>
</feature>
<keyword evidence="9" id="KW-1185">Reference proteome</keyword>
<organism evidence="8 9">
    <name type="scientific">Thlaspi arvense</name>
    <name type="common">Field penny-cress</name>
    <dbReference type="NCBI Taxonomy" id="13288"/>
    <lineage>
        <taxon>Eukaryota</taxon>
        <taxon>Viridiplantae</taxon>
        <taxon>Streptophyta</taxon>
        <taxon>Embryophyta</taxon>
        <taxon>Tracheophyta</taxon>
        <taxon>Spermatophyta</taxon>
        <taxon>Magnoliopsida</taxon>
        <taxon>eudicotyledons</taxon>
        <taxon>Gunneridae</taxon>
        <taxon>Pentapetalae</taxon>
        <taxon>rosids</taxon>
        <taxon>malvids</taxon>
        <taxon>Brassicales</taxon>
        <taxon>Brassicaceae</taxon>
        <taxon>Thlaspideae</taxon>
        <taxon>Thlaspi</taxon>
    </lineage>
</organism>
<dbReference type="InterPro" id="IPR012340">
    <property type="entry name" value="NA-bd_OB-fold"/>
</dbReference>
<dbReference type="Pfam" id="PF08646">
    <property type="entry name" value="Rep_fac-A_C"/>
    <property type="match status" value="1"/>
</dbReference>
<evidence type="ECO:0008006" key="10">
    <source>
        <dbReference type="Google" id="ProtNLM"/>
    </source>
</evidence>
<gene>
    <name evidence="8" type="ORF">TAV2_LOCUS17375</name>
</gene>
<keyword evidence="2" id="KW-0479">Metal-binding</keyword>
<feature type="domain" description="Replication factor A C-terminal" evidence="7">
    <location>
        <begin position="276"/>
        <end position="398"/>
    </location>
</feature>
<dbReference type="PANTHER" id="PTHR47165:SF4">
    <property type="entry name" value="OS03G0429900 PROTEIN"/>
    <property type="match status" value="1"/>
</dbReference>
<dbReference type="Pfam" id="PF02721">
    <property type="entry name" value="DUF223"/>
    <property type="match status" value="1"/>
</dbReference>
<dbReference type="InterPro" id="IPR003871">
    <property type="entry name" value="RFA1B/D_OB_1st"/>
</dbReference>
<evidence type="ECO:0000256" key="3">
    <source>
        <dbReference type="ARBA" id="ARBA00022771"/>
    </source>
</evidence>
<evidence type="ECO:0000256" key="1">
    <source>
        <dbReference type="ARBA" id="ARBA00005690"/>
    </source>
</evidence>
<dbReference type="InterPro" id="IPR047192">
    <property type="entry name" value="Euk_RPA1_DBD_C"/>
</dbReference>
<dbReference type="EMBL" id="OU466861">
    <property type="protein sequence ID" value="CAH2064688.1"/>
    <property type="molecule type" value="Genomic_DNA"/>
</dbReference>
<dbReference type="AlphaFoldDB" id="A0AAU9SIS8"/>
<keyword evidence="4" id="KW-0862">Zinc</keyword>
<proteinExistence type="inferred from homology"/>
<protein>
    <recommendedName>
        <fullName evidence="10">Replication factor A C-terminal domain-containing protein</fullName>
    </recommendedName>
</protein>
<evidence type="ECO:0000259" key="6">
    <source>
        <dbReference type="Pfam" id="PF02721"/>
    </source>
</evidence>
<dbReference type="InterPro" id="IPR013955">
    <property type="entry name" value="Rep_factor-A_C"/>
</dbReference>
<dbReference type="CDD" id="cd04480">
    <property type="entry name" value="RPA1_DBD_A_like"/>
    <property type="match status" value="1"/>
</dbReference>
<dbReference type="Gene3D" id="2.40.50.140">
    <property type="entry name" value="Nucleic acid-binding proteins"/>
    <property type="match status" value="3"/>
</dbReference>
<comment type="similarity">
    <text evidence="1">Belongs to the replication factor A protein 1 family.</text>
</comment>
<evidence type="ECO:0000313" key="9">
    <source>
        <dbReference type="Proteomes" id="UP000836841"/>
    </source>
</evidence>
<name>A0AAU9SIS8_THLAR</name>